<dbReference type="AlphaFoldDB" id="A0A1G7B7Q0"/>
<organism evidence="1 2">
    <name type="scientific">Kordiimonas lacus</name>
    <dbReference type="NCBI Taxonomy" id="637679"/>
    <lineage>
        <taxon>Bacteria</taxon>
        <taxon>Pseudomonadati</taxon>
        <taxon>Pseudomonadota</taxon>
        <taxon>Alphaproteobacteria</taxon>
        <taxon>Kordiimonadales</taxon>
        <taxon>Kordiimonadaceae</taxon>
        <taxon>Kordiimonas</taxon>
    </lineage>
</organism>
<dbReference type="Proteomes" id="UP000183685">
    <property type="component" value="Unassembled WGS sequence"/>
</dbReference>
<proteinExistence type="predicted"/>
<gene>
    <name evidence="1" type="ORF">SAMN04488071_2372</name>
</gene>
<evidence type="ECO:0000313" key="2">
    <source>
        <dbReference type="Proteomes" id="UP000183685"/>
    </source>
</evidence>
<dbReference type="EMBL" id="FNAK01000005">
    <property type="protein sequence ID" value="SDE22336.1"/>
    <property type="molecule type" value="Genomic_DNA"/>
</dbReference>
<dbReference type="RefSeq" id="WP_068307422.1">
    <property type="nucleotide sequence ID" value="NZ_FNAK01000005.1"/>
</dbReference>
<dbReference type="Pfam" id="PF07310">
    <property type="entry name" value="PAS_5"/>
    <property type="match status" value="1"/>
</dbReference>
<dbReference type="STRING" id="637679.GCA_001550055_03538"/>
<protein>
    <submittedName>
        <fullName evidence="1">PAS domain-containing protein</fullName>
    </submittedName>
</protein>
<sequence>MTIPTFSPELPDFAENPGVRGFLAAWDRWRGDSLLPKRDDIRLMDVPELMRGAMLLDAVSMGEFVFRYAGTLYEDMYGFDFTGKNYLDLTDEGLKPIRSKRLWGIVSQPAAAVWTTPSVESVDFTGVSVPILPNDPSHPRKIMQIVMLTREISEVSYKVRAQRREKIYFSDHFRYIDIGAGLPDTSVES</sequence>
<evidence type="ECO:0000313" key="1">
    <source>
        <dbReference type="EMBL" id="SDE22336.1"/>
    </source>
</evidence>
<name>A0A1G7B7Q0_9PROT</name>
<keyword evidence="2" id="KW-1185">Reference proteome</keyword>
<reference evidence="1 2" key="1">
    <citation type="submission" date="2016-10" db="EMBL/GenBank/DDBJ databases">
        <authorList>
            <person name="de Groot N.N."/>
        </authorList>
    </citation>
    <scope>NUCLEOTIDE SEQUENCE [LARGE SCALE GENOMIC DNA]</scope>
    <source>
        <strain evidence="1 2">CGMCC 1.9109</strain>
    </source>
</reference>
<dbReference type="InterPro" id="IPR009922">
    <property type="entry name" value="DUF1457"/>
</dbReference>
<accession>A0A1G7B7Q0</accession>